<dbReference type="InterPro" id="IPR012338">
    <property type="entry name" value="Beta-lactam/transpept-like"/>
</dbReference>
<feature type="region of interest" description="Disordered" evidence="4">
    <location>
        <begin position="600"/>
        <end position="623"/>
    </location>
</feature>
<dbReference type="SUPFAM" id="SSF56519">
    <property type="entry name" value="Penicillin binding protein dimerisation domain"/>
    <property type="match status" value="1"/>
</dbReference>
<dbReference type="InterPro" id="IPR050515">
    <property type="entry name" value="Beta-lactam/transpept"/>
</dbReference>
<dbReference type="Gene3D" id="3.40.710.10">
    <property type="entry name" value="DD-peptidase/beta-lactamase superfamily"/>
    <property type="match status" value="1"/>
</dbReference>
<evidence type="ECO:0000256" key="5">
    <source>
        <dbReference type="SAM" id="Phobius"/>
    </source>
</evidence>
<evidence type="ECO:0000313" key="9">
    <source>
        <dbReference type="Proteomes" id="UP000031561"/>
    </source>
</evidence>
<sequence length="623" mass="68801">MPLLTQKRREKKRRMEGLPPLPQPPASSGQKNHWLRLLLVWAFLILGQLGLIGRLAWLQIHEAQTLQGIARDQQRVKLPPTEGLRPIVDRNGNLLAKDVVSFRLFAHPFLFQKSTQEIASKLSPLIQLKSDQLEAMFATAESGIPIQRNITEEVAAQIRALSLDGLELNLEWQRVYPHSDLMSDTVGYVNADHEGQTGIEYSQRRLLTVDPPNHWVSKDATGLLLPEDFPIRPLGDDRLSLQLTLDTRLQWAARKALKKQMLEFKAKRGAVIVMDVHSGELLALVTQPTFDPERFYEADPSQFKNWAIADLYEPGSTFKPINVAIALELGAIKPNSVIFDEGNISVGGWPIQNNDGVGRGPLTITQVMEYSSNVGMVHIMERLDRPTYFDFLKKLNLGEITGTDLPFETPGQMKDKQQFIDYIIEAATTSFGQGFSVTPLQMVQLHASLANGGKLVTPHVVRGLYDSEGRQVVQPDLIAPRRVFSPETAQAVVKMMGSVVEKGTGQSAKIPGYRLGGKTGTAQKASLGGYSNARITSFVSVFPLENPQYVIFTVVDEPQGGNAYGSTVAAPVVKAVIENLIAVEAIPPSHPEELTVEKLQQLKKKTPEAPPSSQQADSVSPRD</sequence>
<evidence type="ECO:0000256" key="1">
    <source>
        <dbReference type="ARBA" id="ARBA00004370"/>
    </source>
</evidence>
<protein>
    <submittedName>
        <fullName evidence="8">Penicillin-binding protein 2</fullName>
    </submittedName>
</protein>
<evidence type="ECO:0000313" key="8">
    <source>
        <dbReference type="EMBL" id="MCM1982177.1"/>
    </source>
</evidence>
<feature type="region of interest" description="Disordered" evidence="4">
    <location>
        <begin position="1"/>
        <end position="30"/>
    </location>
</feature>
<dbReference type="AlphaFoldDB" id="A0ABD4T0S3"/>
<gene>
    <name evidence="8" type="ORF">QQ91_0004955</name>
</gene>
<dbReference type="InterPro" id="IPR036138">
    <property type="entry name" value="PBP_dimer_sf"/>
</dbReference>
<dbReference type="Proteomes" id="UP000031561">
    <property type="component" value="Unassembled WGS sequence"/>
</dbReference>
<feature type="domain" description="Penicillin-binding protein dimerisation" evidence="7">
    <location>
        <begin position="87"/>
        <end position="194"/>
    </location>
</feature>
<evidence type="ECO:0000256" key="4">
    <source>
        <dbReference type="SAM" id="MobiDB-lite"/>
    </source>
</evidence>
<comment type="similarity">
    <text evidence="2">Belongs to the transpeptidase family.</text>
</comment>
<name>A0ABD4T0S3_9CYAN</name>
<dbReference type="EMBL" id="JTHE03000034">
    <property type="protein sequence ID" value="MCM1982177.1"/>
    <property type="molecule type" value="Genomic_DNA"/>
</dbReference>
<feature type="compositionally biased region" description="Basic residues" evidence="4">
    <location>
        <begin position="1"/>
        <end position="14"/>
    </location>
</feature>
<evidence type="ECO:0000256" key="2">
    <source>
        <dbReference type="ARBA" id="ARBA00007171"/>
    </source>
</evidence>
<dbReference type="InterPro" id="IPR005311">
    <property type="entry name" value="PBP_dimer"/>
</dbReference>
<keyword evidence="3 5" id="KW-0472">Membrane</keyword>
<dbReference type="Gene3D" id="3.30.450.330">
    <property type="match status" value="1"/>
</dbReference>
<reference evidence="8 9" key="1">
    <citation type="journal article" date="2015" name="Genome Announc.">
        <title>Draft Genome Sequence of Filamentous Marine Cyanobacterium Lyngbya confervoides Strain BDU141951.</title>
        <authorList>
            <person name="Chandrababunaidu M.M."/>
            <person name="Sen D."/>
            <person name="Tripathy S."/>
        </authorList>
    </citation>
    <scope>NUCLEOTIDE SEQUENCE [LARGE SCALE GENOMIC DNA]</scope>
    <source>
        <strain evidence="8 9">BDU141951</strain>
    </source>
</reference>
<evidence type="ECO:0000259" key="6">
    <source>
        <dbReference type="Pfam" id="PF00905"/>
    </source>
</evidence>
<feature type="transmembrane region" description="Helical" evidence="5">
    <location>
        <begin position="37"/>
        <end position="57"/>
    </location>
</feature>
<dbReference type="RefSeq" id="WP_236096075.1">
    <property type="nucleotide sequence ID" value="NZ_JTHE03000034.1"/>
</dbReference>
<keyword evidence="5" id="KW-0812">Transmembrane</keyword>
<comment type="caution">
    <text evidence="8">The sequence shown here is derived from an EMBL/GenBank/DDBJ whole genome shotgun (WGS) entry which is preliminary data.</text>
</comment>
<dbReference type="PANTHER" id="PTHR30627">
    <property type="entry name" value="PEPTIDOGLYCAN D,D-TRANSPEPTIDASE"/>
    <property type="match status" value="1"/>
</dbReference>
<dbReference type="Gene3D" id="3.90.1310.10">
    <property type="entry name" value="Penicillin-binding protein 2a (Domain 2)"/>
    <property type="match status" value="1"/>
</dbReference>
<dbReference type="SUPFAM" id="SSF56601">
    <property type="entry name" value="beta-lactamase/transpeptidase-like"/>
    <property type="match status" value="1"/>
</dbReference>
<organism evidence="8 9">
    <name type="scientific">Lyngbya confervoides BDU141951</name>
    <dbReference type="NCBI Taxonomy" id="1574623"/>
    <lineage>
        <taxon>Bacteria</taxon>
        <taxon>Bacillati</taxon>
        <taxon>Cyanobacteriota</taxon>
        <taxon>Cyanophyceae</taxon>
        <taxon>Oscillatoriophycideae</taxon>
        <taxon>Oscillatoriales</taxon>
        <taxon>Microcoleaceae</taxon>
        <taxon>Lyngbya</taxon>
    </lineage>
</organism>
<dbReference type="Pfam" id="PF03717">
    <property type="entry name" value="PBP_dimer"/>
    <property type="match status" value="1"/>
</dbReference>
<evidence type="ECO:0000256" key="3">
    <source>
        <dbReference type="ARBA" id="ARBA00023136"/>
    </source>
</evidence>
<feature type="compositionally biased region" description="Polar residues" evidence="4">
    <location>
        <begin position="611"/>
        <end position="623"/>
    </location>
</feature>
<dbReference type="Pfam" id="PF00905">
    <property type="entry name" value="Transpeptidase"/>
    <property type="match status" value="1"/>
</dbReference>
<proteinExistence type="inferred from homology"/>
<accession>A0ABD4T0S3</accession>
<dbReference type="GO" id="GO:0016020">
    <property type="term" value="C:membrane"/>
    <property type="evidence" value="ECO:0007669"/>
    <property type="project" value="UniProtKB-SubCell"/>
</dbReference>
<evidence type="ECO:0000259" key="7">
    <source>
        <dbReference type="Pfam" id="PF03717"/>
    </source>
</evidence>
<comment type="subcellular location">
    <subcellularLocation>
        <location evidence="1">Membrane</location>
    </subcellularLocation>
</comment>
<dbReference type="PANTHER" id="PTHR30627:SF1">
    <property type="entry name" value="PEPTIDOGLYCAN D,D-TRANSPEPTIDASE FTSI"/>
    <property type="match status" value="1"/>
</dbReference>
<dbReference type="InterPro" id="IPR001460">
    <property type="entry name" value="PCN-bd_Tpept"/>
</dbReference>
<feature type="domain" description="Penicillin-binding protein transpeptidase" evidence="6">
    <location>
        <begin position="269"/>
        <end position="578"/>
    </location>
</feature>
<keyword evidence="5" id="KW-1133">Transmembrane helix</keyword>
<keyword evidence="9" id="KW-1185">Reference proteome</keyword>